<dbReference type="GO" id="GO:0005524">
    <property type="term" value="F:ATP binding"/>
    <property type="evidence" value="ECO:0007669"/>
    <property type="project" value="UniProtKB-UniRule"/>
</dbReference>
<keyword evidence="7 14" id="KW-0547">Nucleotide-binding</keyword>
<evidence type="ECO:0000256" key="9">
    <source>
        <dbReference type="ARBA" id="ARBA00022827"/>
    </source>
</evidence>
<dbReference type="Gene3D" id="2.40.30.30">
    <property type="entry name" value="Riboflavin kinase-like"/>
    <property type="match status" value="1"/>
</dbReference>
<dbReference type="GO" id="GO:0008531">
    <property type="term" value="F:riboflavin kinase activity"/>
    <property type="evidence" value="ECO:0007669"/>
    <property type="project" value="UniProtKB-UniRule"/>
</dbReference>
<dbReference type="EC" id="2.7.7.2" evidence="14"/>
<dbReference type="SUPFAM" id="SSF82114">
    <property type="entry name" value="Riboflavin kinase-like"/>
    <property type="match status" value="1"/>
</dbReference>
<gene>
    <name evidence="16" type="primary">ribF</name>
    <name evidence="16" type="ORF">NCTC13079_00806</name>
</gene>
<dbReference type="OrthoDB" id="9803667at2"/>
<keyword evidence="3 14" id="KW-0285">Flavoprotein</keyword>
<reference evidence="16 17" key="1">
    <citation type="submission" date="2018-12" db="EMBL/GenBank/DDBJ databases">
        <authorList>
            <consortium name="Pathogen Informatics"/>
        </authorList>
    </citation>
    <scope>NUCLEOTIDE SEQUENCE [LARGE SCALE GENOMIC DNA]</scope>
    <source>
        <strain evidence="16 17">NCTC13079</strain>
    </source>
</reference>
<dbReference type="GO" id="GO:0009231">
    <property type="term" value="P:riboflavin biosynthetic process"/>
    <property type="evidence" value="ECO:0007669"/>
    <property type="project" value="InterPro"/>
</dbReference>
<dbReference type="GO" id="GO:0009398">
    <property type="term" value="P:FMN biosynthetic process"/>
    <property type="evidence" value="ECO:0007669"/>
    <property type="project" value="UniProtKB-UniRule"/>
</dbReference>
<dbReference type="GO" id="GO:0006747">
    <property type="term" value="P:FAD biosynthetic process"/>
    <property type="evidence" value="ECO:0007669"/>
    <property type="project" value="UniProtKB-UniRule"/>
</dbReference>
<evidence type="ECO:0000256" key="12">
    <source>
        <dbReference type="ARBA" id="ARBA00047880"/>
    </source>
</evidence>
<dbReference type="SMART" id="SM00904">
    <property type="entry name" value="Flavokinase"/>
    <property type="match status" value="1"/>
</dbReference>
<sequence length="319" mass="36092">MEIIQVDLESNISPETCIALGNFDGMHLGHQALIREVRRMAKAANMSASVLIFKEHTKNTLHGGRQNLLTLREQKYEILDACGIDRVYEMDFTREIMQLSPEDFVLRFLISHLKIRGVVVGYDYRFGHMAAGNVEKMEKLCQSGGIDLSVIRPVLYGSEAVSSTRIRNAVREGDILSATGMLGRPYTIRGSVQPGKQLGRTIGIPTANVHFPDDYIVPKFGVYAAKVRIDDRWYDAATSIGTNPTFSERGIKIESYLYDYEGEEFYGKVIDIALVDYIRPEIRFPDVSSLKQQMDADLKEIPLRIRDRQFTLPPVHAKM</sequence>
<dbReference type="InterPro" id="IPR002606">
    <property type="entry name" value="Riboflavin_kinase_bac"/>
</dbReference>
<evidence type="ECO:0000313" key="17">
    <source>
        <dbReference type="Proteomes" id="UP000269544"/>
    </source>
</evidence>
<keyword evidence="17" id="KW-1185">Reference proteome</keyword>
<dbReference type="GO" id="GO:0003919">
    <property type="term" value="F:FMN adenylyltransferase activity"/>
    <property type="evidence" value="ECO:0007669"/>
    <property type="project" value="UniProtKB-UniRule"/>
</dbReference>
<comment type="similarity">
    <text evidence="14">Belongs to the ribF family.</text>
</comment>
<keyword evidence="6 14" id="KW-0548">Nucleotidyltransferase</keyword>
<organism evidence="16 17">
    <name type="scientific">Aedoeadaptatus ivorii</name>
    <dbReference type="NCBI Taxonomy" id="54006"/>
    <lineage>
        <taxon>Bacteria</taxon>
        <taxon>Bacillati</taxon>
        <taxon>Bacillota</taxon>
        <taxon>Tissierellia</taxon>
        <taxon>Tissierellales</taxon>
        <taxon>Peptoniphilaceae</taxon>
        <taxon>Aedoeadaptatus</taxon>
    </lineage>
</organism>
<comment type="pathway">
    <text evidence="2 14">Cofactor biosynthesis; FMN biosynthesis; FMN from riboflavin (ATP route): step 1/1.</text>
</comment>
<protein>
    <recommendedName>
        <fullName evidence="14">Riboflavin biosynthesis protein</fullName>
    </recommendedName>
    <domain>
        <recommendedName>
            <fullName evidence="14">Riboflavin kinase</fullName>
            <ecNumber evidence="14">2.7.1.26</ecNumber>
        </recommendedName>
        <alternativeName>
            <fullName evidence="14">Flavokinase</fullName>
        </alternativeName>
    </domain>
    <domain>
        <recommendedName>
            <fullName evidence="14">FMN adenylyltransferase</fullName>
            <ecNumber evidence="14">2.7.7.2</ecNumber>
        </recommendedName>
        <alternativeName>
            <fullName evidence="14">FAD pyrophosphorylase</fullName>
        </alternativeName>
        <alternativeName>
            <fullName evidence="14">FAD synthase</fullName>
        </alternativeName>
    </domain>
</protein>
<comment type="pathway">
    <text evidence="1 14">Cofactor biosynthesis; FAD biosynthesis; FAD from FMN: step 1/1.</text>
</comment>
<dbReference type="UniPathway" id="UPA00276">
    <property type="reaction ID" value="UER00406"/>
</dbReference>
<evidence type="ECO:0000256" key="7">
    <source>
        <dbReference type="ARBA" id="ARBA00022741"/>
    </source>
</evidence>
<keyword evidence="8 14" id="KW-0418">Kinase</keyword>
<evidence type="ECO:0000259" key="15">
    <source>
        <dbReference type="SMART" id="SM00904"/>
    </source>
</evidence>
<dbReference type="PANTHER" id="PTHR22749:SF6">
    <property type="entry name" value="RIBOFLAVIN KINASE"/>
    <property type="match status" value="1"/>
</dbReference>
<evidence type="ECO:0000256" key="5">
    <source>
        <dbReference type="ARBA" id="ARBA00022679"/>
    </source>
</evidence>
<dbReference type="NCBIfam" id="TIGR00083">
    <property type="entry name" value="ribF"/>
    <property type="match status" value="1"/>
</dbReference>
<dbReference type="RefSeq" id="WP_126465409.1">
    <property type="nucleotide sequence ID" value="NZ_LR134523.1"/>
</dbReference>
<evidence type="ECO:0000256" key="1">
    <source>
        <dbReference type="ARBA" id="ARBA00004726"/>
    </source>
</evidence>
<dbReference type="Pfam" id="PF06574">
    <property type="entry name" value="FAD_syn"/>
    <property type="match status" value="1"/>
</dbReference>
<evidence type="ECO:0000256" key="14">
    <source>
        <dbReference type="PIRNR" id="PIRNR004491"/>
    </source>
</evidence>
<keyword evidence="10 14" id="KW-0067">ATP-binding</keyword>
<evidence type="ECO:0000256" key="13">
    <source>
        <dbReference type="ARBA" id="ARBA00049494"/>
    </source>
</evidence>
<dbReference type="EMBL" id="LR134523">
    <property type="protein sequence ID" value="VEJ35644.1"/>
    <property type="molecule type" value="Genomic_DNA"/>
</dbReference>
<evidence type="ECO:0000256" key="3">
    <source>
        <dbReference type="ARBA" id="ARBA00022630"/>
    </source>
</evidence>
<feature type="domain" description="Riboflavin kinase" evidence="15">
    <location>
        <begin position="181"/>
        <end position="306"/>
    </location>
</feature>
<dbReference type="KEGG" id="piv:NCTC13079_00806"/>
<evidence type="ECO:0000256" key="8">
    <source>
        <dbReference type="ARBA" id="ARBA00022777"/>
    </source>
</evidence>
<dbReference type="InterPro" id="IPR015865">
    <property type="entry name" value="Riboflavin_kinase_bac/euk"/>
</dbReference>
<dbReference type="InterPro" id="IPR014729">
    <property type="entry name" value="Rossmann-like_a/b/a_fold"/>
</dbReference>
<dbReference type="CDD" id="cd02064">
    <property type="entry name" value="FAD_synthetase_N"/>
    <property type="match status" value="1"/>
</dbReference>
<keyword evidence="4 14" id="KW-0288">FMN</keyword>
<keyword evidence="9 14" id="KW-0274">FAD</keyword>
<dbReference type="NCBIfam" id="NF004162">
    <property type="entry name" value="PRK05627.1-5"/>
    <property type="match status" value="1"/>
</dbReference>
<dbReference type="InterPro" id="IPR023468">
    <property type="entry name" value="Riboflavin_kinase"/>
</dbReference>
<dbReference type="PIRSF" id="PIRSF004491">
    <property type="entry name" value="FAD_Synth"/>
    <property type="match status" value="1"/>
</dbReference>
<evidence type="ECO:0000256" key="2">
    <source>
        <dbReference type="ARBA" id="ARBA00005201"/>
    </source>
</evidence>
<evidence type="ECO:0000256" key="6">
    <source>
        <dbReference type="ARBA" id="ARBA00022695"/>
    </source>
</evidence>
<dbReference type="InterPro" id="IPR023465">
    <property type="entry name" value="Riboflavin_kinase_dom_sf"/>
</dbReference>
<evidence type="ECO:0000256" key="10">
    <source>
        <dbReference type="ARBA" id="ARBA00022840"/>
    </source>
</evidence>
<accession>A0A3S4YVD1</accession>
<evidence type="ECO:0000256" key="4">
    <source>
        <dbReference type="ARBA" id="ARBA00022643"/>
    </source>
</evidence>
<dbReference type="AlphaFoldDB" id="A0A3S4YVD1"/>
<evidence type="ECO:0000313" key="16">
    <source>
        <dbReference type="EMBL" id="VEJ35644.1"/>
    </source>
</evidence>
<proteinExistence type="inferred from homology"/>
<dbReference type="InterPro" id="IPR015864">
    <property type="entry name" value="FAD_synthase"/>
</dbReference>
<dbReference type="PANTHER" id="PTHR22749">
    <property type="entry name" value="RIBOFLAVIN KINASE/FMN ADENYLYLTRANSFERASE"/>
    <property type="match status" value="1"/>
</dbReference>
<keyword evidence="5 14" id="KW-0808">Transferase</keyword>
<name>A0A3S4YVD1_9FIRM</name>
<comment type="catalytic activity">
    <reaction evidence="12 14">
        <text>riboflavin + ATP = FMN + ADP + H(+)</text>
        <dbReference type="Rhea" id="RHEA:14357"/>
        <dbReference type="ChEBI" id="CHEBI:15378"/>
        <dbReference type="ChEBI" id="CHEBI:30616"/>
        <dbReference type="ChEBI" id="CHEBI:57986"/>
        <dbReference type="ChEBI" id="CHEBI:58210"/>
        <dbReference type="ChEBI" id="CHEBI:456216"/>
        <dbReference type="EC" id="2.7.1.26"/>
    </reaction>
</comment>
<dbReference type="SUPFAM" id="SSF52374">
    <property type="entry name" value="Nucleotidylyl transferase"/>
    <property type="match status" value="1"/>
</dbReference>
<dbReference type="Gene3D" id="3.40.50.620">
    <property type="entry name" value="HUPs"/>
    <property type="match status" value="1"/>
</dbReference>
<dbReference type="EC" id="2.7.1.26" evidence="14"/>
<dbReference type="FunFam" id="3.40.50.620:FF:000021">
    <property type="entry name" value="Riboflavin biosynthesis protein"/>
    <property type="match status" value="1"/>
</dbReference>
<dbReference type="Proteomes" id="UP000269544">
    <property type="component" value="Chromosome"/>
</dbReference>
<dbReference type="Pfam" id="PF01687">
    <property type="entry name" value="Flavokinase"/>
    <property type="match status" value="1"/>
</dbReference>
<dbReference type="UniPathway" id="UPA00277">
    <property type="reaction ID" value="UER00407"/>
</dbReference>
<evidence type="ECO:0000256" key="11">
    <source>
        <dbReference type="ARBA" id="ARBA00023268"/>
    </source>
</evidence>
<comment type="catalytic activity">
    <reaction evidence="13 14">
        <text>FMN + ATP + H(+) = FAD + diphosphate</text>
        <dbReference type="Rhea" id="RHEA:17237"/>
        <dbReference type="ChEBI" id="CHEBI:15378"/>
        <dbReference type="ChEBI" id="CHEBI:30616"/>
        <dbReference type="ChEBI" id="CHEBI:33019"/>
        <dbReference type="ChEBI" id="CHEBI:57692"/>
        <dbReference type="ChEBI" id="CHEBI:58210"/>
        <dbReference type="EC" id="2.7.7.2"/>
    </reaction>
</comment>
<keyword evidence="11" id="KW-0511">Multifunctional enzyme</keyword>